<gene>
    <name evidence="1" type="ORF">NTG6680_1165</name>
</gene>
<organism evidence="1 2">
    <name type="scientific">Candidatus Nitrotoga arctica</name>
    <dbReference type="NCBI Taxonomy" id="453162"/>
    <lineage>
        <taxon>Bacteria</taxon>
        <taxon>Pseudomonadati</taxon>
        <taxon>Pseudomonadota</taxon>
        <taxon>Betaproteobacteria</taxon>
        <taxon>Nitrosomonadales</taxon>
        <taxon>Gallionellaceae</taxon>
        <taxon>Candidatus Nitrotoga</taxon>
    </lineage>
</organism>
<name>A0ABN8ANZ9_9PROT</name>
<reference evidence="1 2" key="1">
    <citation type="submission" date="2021-10" db="EMBL/GenBank/DDBJ databases">
        <authorList>
            <person name="Koch H."/>
        </authorList>
    </citation>
    <scope>NUCLEOTIDE SEQUENCE [LARGE SCALE GENOMIC DNA]</scope>
    <source>
        <strain evidence="1">6680</strain>
    </source>
</reference>
<keyword evidence="2" id="KW-1185">Reference proteome</keyword>
<protein>
    <submittedName>
        <fullName evidence="1">Uncharacterized protein</fullName>
    </submittedName>
</protein>
<sequence>MLLMLIVQGNQSVTAISINPSAKTVTNIVPISIDFPQALFPTTGVSKLFLLGNIFNTPNLCDVVNYSCFNF</sequence>
<evidence type="ECO:0000313" key="2">
    <source>
        <dbReference type="Proteomes" id="UP000839052"/>
    </source>
</evidence>
<dbReference type="Proteomes" id="UP000839052">
    <property type="component" value="Chromosome"/>
</dbReference>
<evidence type="ECO:0000313" key="1">
    <source>
        <dbReference type="EMBL" id="CAG9932418.1"/>
    </source>
</evidence>
<proteinExistence type="predicted"/>
<dbReference type="EMBL" id="OU912926">
    <property type="protein sequence ID" value="CAG9932418.1"/>
    <property type="molecule type" value="Genomic_DNA"/>
</dbReference>
<accession>A0ABN8ANZ9</accession>